<dbReference type="Pfam" id="PF23472">
    <property type="entry name" value="LysM2_CERK1_LYK3_4_5"/>
    <property type="match status" value="1"/>
</dbReference>
<dbReference type="InterPro" id="IPR056561">
    <property type="entry name" value="NFP_LYK_LysM1"/>
</dbReference>
<evidence type="ECO:0000256" key="9">
    <source>
        <dbReference type="ARBA" id="ARBA00022989"/>
    </source>
</evidence>
<dbReference type="PANTHER" id="PTHR27005:SF537">
    <property type="entry name" value="LYSM TYPE RECEPTOR KINASE"/>
    <property type="match status" value="1"/>
</dbReference>
<dbReference type="InterPro" id="IPR011009">
    <property type="entry name" value="Kinase-like_dom_sf"/>
</dbReference>
<dbReference type="Pfam" id="PF00069">
    <property type="entry name" value="Pkinase"/>
    <property type="match status" value="1"/>
</dbReference>
<dbReference type="InterPro" id="IPR017441">
    <property type="entry name" value="Protein_kinase_ATP_BS"/>
</dbReference>
<dbReference type="SMART" id="SM00257">
    <property type="entry name" value="LysM"/>
    <property type="match status" value="1"/>
</dbReference>
<evidence type="ECO:0000256" key="2">
    <source>
        <dbReference type="ARBA" id="ARBA00022527"/>
    </source>
</evidence>
<feature type="transmembrane region" description="Helical" evidence="14">
    <location>
        <begin position="275"/>
        <end position="298"/>
    </location>
</feature>
<reference evidence="18" key="1">
    <citation type="submission" date="2023-07" db="EMBL/GenBank/DDBJ databases">
        <title>draft genome sequence of fig (Ficus carica).</title>
        <authorList>
            <person name="Takahashi T."/>
            <person name="Nishimura K."/>
        </authorList>
    </citation>
    <scope>NUCLEOTIDE SEQUENCE</scope>
</reference>
<dbReference type="InterPro" id="IPR056563">
    <property type="entry name" value="LysM3_LYK4_5"/>
</dbReference>
<sequence>MAAFPSSVLCLSLLLSLFLQPSHCQQAYLNLAGLNCSTNPAISKGYLCDGHLRSCNSFVTFRPQAPYDTALGIAHLLGSEVSEVSSLNNISSTNDKIPTNKLIVVPIPCDCPGNIFQHYTLYTARNDTTYFITANDTFQGLTTCQALMGQNYYDPENIPVGPDLVVPVRCACPSENQTASGVISLLTYVANFGDTITSIGKMFGVDTSSILEANMLSQDSIIYPFAPLLIPLKSESCSAYPRMFFCNCPNGHLANGSSGLNCMVSDDGKSFPAKLVTLLGVGIGFGLLCLFLACYKLYKCLDKRRTRIRKEGFFRQNGGLLLQEKLSSYGSREKAKVFTAEELQRATDNYNQSRFLGKGGYGEVYKGMLPDGSIVAVKRSKTIDRNQIRQFINEVLILSQINHRNIVKLLGCCLETETPLLVYEFISNGTLFHHIHTKDPESPLPWENRLSIACDVAGALAYMHSSASMPIFHRDIKSSNILLDEKFKAKVSDFGTSRSVPEEKTHLTTEVQGTFGYMDPEYFQSSQFTDKSDVYSYGVTLVELLTGENPFSFAKGEAKNLVATFISLTKENQLFQILDPQVAREARKEDIRDIAELATRCLRLSGKKRPTMREVYLELEGLKKRQRNLQTSRDLQSFAGTNNTGNTIQEEIAEQSIHFSLEIESISV</sequence>
<dbReference type="PROSITE" id="PS00107">
    <property type="entry name" value="PROTEIN_KINASE_ATP"/>
    <property type="match status" value="1"/>
</dbReference>
<keyword evidence="3" id="KW-0808">Transferase</keyword>
<keyword evidence="6 13" id="KW-0547">Nucleotide-binding</keyword>
<comment type="subcellular location">
    <subcellularLocation>
        <location evidence="1">Membrane</location>
        <topology evidence="1">Single-pass type I membrane protein</topology>
    </subcellularLocation>
</comment>
<dbReference type="PROSITE" id="PS51782">
    <property type="entry name" value="LYSM"/>
    <property type="match status" value="1"/>
</dbReference>
<dbReference type="InterPro" id="IPR036779">
    <property type="entry name" value="LysM_dom_sf"/>
</dbReference>
<evidence type="ECO:0000256" key="13">
    <source>
        <dbReference type="PROSITE-ProRule" id="PRU10141"/>
    </source>
</evidence>
<dbReference type="PANTHER" id="PTHR27005">
    <property type="entry name" value="WALL-ASSOCIATED RECEPTOR KINASE-LIKE 21"/>
    <property type="match status" value="1"/>
</dbReference>
<dbReference type="InterPro" id="IPR045274">
    <property type="entry name" value="WAK-like"/>
</dbReference>
<name>A0AA88CLG0_FICCA</name>
<dbReference type="Pfam" id="PF23473">
    <property type="entry name" value="LysM3_LYK4_5"/>
    <property type="match status" value="1"/>
</dbReference>
<keyword evidence="5 15" id="KW-0732">Signal</keyword>
<evidence type="ECO:0000313" key="19">
    <source>
        <dbReference type="Proteomes" id="UP001187192"/>
    </source>
</evidence>
<gene>
    <name evidence="18" type="ORF">TIFTF001_001120</name>
</gene>
<comment type="caution">
    <text evidence="18">The sequence shown here is derived from an EMBL/GenBank/DDBJ whole genome shotgun (WGS) entry which is preliminary data.</text>
</comment>
<evidence type="ECO:0000313" key="18">
    <source>
        <dbReference type="EMBL" id="GMN25958.1"/>
    </source>
</evidence>
<comment type="catalytic activity">
    <reaction evidence="12">
        <text>L-threonyl-[protein] + ATP = O-phospho-L-threonyl-[protein] + ADP + H(+)</text>
        <dbReference type="Rhea" id="RHEA:46608"/>
        <dbReference type="Rhea" id="RHEA-COMP:11060"/>
        <dbReference type="Rhea" id="RHEA-COMP:11605"/>
        <dbReference type="ChEBI" id="CHEBI:15378"/>
        <dbReference type="ChEBI" id="CHEBI:30013"/>
        <dbReference type="ChEBI" id="CHEBI:30616"/>
        <dbReference type="ChEBI" id="CHEBI:61977"/>
        <dbReference type="ChEBI" id="CHEBI:456216"/>
    </reaction>
</comment>
<dbReference type="EMBL" id="BTGU01000001">
    <property type="protein sequence ID" value="GMN25958.1"/>
    <property type="molecule type" value="Genomic_DNA"/>
</dbReference>
<evidence type="ECO:0000256" key="14">
    <source>
        <dbReference type="SAM" id="Phobius"/>
    </source>
</evidence>
<dbReference type="PROSITE" id="PS50011">
    <property type="entry name" value="PROTEIN_KINASE_DOM"/>
    <property type="match status" value="1"/>
</dbReference>
<feature type="domain" description="Protein kinase" evidence="16">
    <location>
        <begin position="350"/>
        <end position="622"/>
    </location>
</feature>
<organism evidence="18 19">
    <name type="scientific">Ficus carica</name>
    <name type="common">Common fig</name>
    <dbReference type="NCBI Taxonomy" id="3494"/>
    <lineage>
        <taxon>Eukaryota</taxon>
        <taxon>Viridiplantae</taxon>
        <taxon>Streptophyta</taxon>
        <taxon>Embryophyta</taxon>
        <taxon>Tracheophyta</taxon>
        <taxon>Spermatophyta</taxon>
        <taxon>Magnoliopsida</taxon>
        <taxon>eudicotyledons</taxon>
        <taxon>Gunneridae</taxon>
        <taxon>Pentapetalae</taxon>
        <taxon>rosids</taxon>
        <taxon>fabids</taxon>
        <taxon>Rosales</taxon>
        <taxon>Moraceae</taxon>
        <taxon>Ficeae</taxon>
        <taxon>Ficus</taxon>
    </lineage>
</organism>
<evidence type="ECO:0000256" key="4">
    <source>
        <dbReference type="ARBA" id="ARBA00022692"/>
    </source>
</evidence>
<dbReference type="InterPro" id="IPR056562">
    <property type="entry name" value="LysM2_CERK1_LYK3_4_5"/>
</dbReference>
<dbReference type="SUPFAM" id="SSF56112">
    <property type="entry name" value="Protein kinase-like (PK-like)"/>
    <property type="match status" value="1"/>
</dbReference>
<evidence type="ECO:0000256" key="11">
    <source>
        <dbReference type="ARBA" id="ARBA00047558"/>
    </source>
</evidence>
<dbReference type="Gene3D" id="1.10.510.10">
    <property type="entry name" value="Transferase(Phosphotransferase) domain 1"/>
    <property type="match status" value="1"/>
</dbReference>
<evidence type="ECO:0000256" key="1">
    <source>
        <dbReference type="ARBA" id="ARBA00004479"/>
    </source>
</evidence>
<dbReference type="InterPro" id="IPR000719">
    <property type="entry name" value="Prot_kinase_dom"/>
</dbReference>
<dbReference type="GO" id="GO:0005886">
    <property type="term" value="C:plasma membrane"/>
    <property type="evidence" value="ECO:0007669"/>
    <property type="project" value="UniProtKB-ARBA"/>
</dbReference>
<dbReference type="GO" id="GO:0007166">
    <property type="term" value="P:cell surface receptor signaling pathway"/>
    <property type="evidence" value="ECO:0007669"/>
    <property type="project" value="InterPro"/>
</dbReference>
<evidence type="ECO:0000256" key="10">
    <source>
        <dbReference type="ARBA" id="ARBA00023136"/>
    </source>
</evidence>
<dbReference type="GO" id="GO:0005524">
    <property type="term" value="F:ATP binding"/>
    <property type="evidence" value="ECO:0007669"/>
    <property type="project" value="UniProtKB-UniRule"/>
</dbReference>
<evidence type="ECO:0000256" key="5">
    <source>
        <dbReference type="ARBA" id="ARBA00022729"/>
    </source>
</evidence>
<dbReference type="AlphaFoldDB" id="A0AA88CLG0"/>
<keyword evidence="2" id="KW-0723">Serine/threonine-protein kinase</keyword>
<dbReference type="InterPro" id="IPR008271">
    <property type="entry name" value="Ser/Thr_kinase_AS"/>
</dbReference>
<proteinExistence type="predicted"/>
<keyword evidence="4 14" id="KW-0812">Transmembrane</keyword>
<evidence type="ECO:0000256" key="12">
    <source>
        <dbReference type="ARBA" id="ARBA00047951"/>
    </source>
</evidence>
<dbReference type="Pfam" id="PF23446">
    <property type="entry name" value="LysM1_NFP_LYK"/>
    <property type="match status" value="1"/>
</dbReference>
<keyword evidence="9 14" id="KW-1133">Transmembrane helix</keyword>
<dbReference type="InterPro" id="IPR018392">
    <property type="entry name" value="LysM"/>
</dbReference>
<dbReference type="CDD" id="cd14066">
    <property type="entry name" value="STKc_IRAK"/>
    <property type="match status" value="1"/>
</dbReference>
<dbReference type="Proteomes" id="UP001187192">
    <property type="component" value="Unassembled WGS sequence"/>
</dbReference>
<accession>A0AA88CLG0</accession>
<dbReference type="SMART" id="SM00220">
    <property type="entry name" value="S_TKc"/>
    <property type="match status" value="1"/>
</dbReference>
<dbReference type="Gene3D" id="3.10.350.10">
    <property type="entry name" value="LysM domain"/>
    <property type="match status" value="1"/>
</dbReference>
<dbReference type="GO" id="GO:0004674">
    <property type="term" value="F:protein serine/threonine kinase activity"/>
    <property type="evidence" value="ECO:0007669"/>
    <property type="project" value="UniProtKB-KW"/>
</dbReference>
<comment type="catalytic activity">
    <reaction evidence="11">
        <text>L-seryl-[protein] + ATP = O-phospho-L-seryl-[protein] + ADP + H(+)</text>
        <dbReference type="Rhea" id="RHEA:17989"/>
        <dbReference type="Rhea" id="RHEA-COMP:9863"/>
        <dbReference type="Rhea" id="RHEA-COMP:11604"/>
        <dbReference type="ChEBI" id="CHEBI:15378"/>
        <dbReference type="ChEBI" id="CHEBI:29999"/>
        <dbReference type="ChEBI" id="CHEBI:30616"/>
        <dbReference type="ChEBI" id="CHEBI:83421"/>
        <dbReference type="ChEBI" id="CHEBI:456216"/>
    </reaction>
</comment>
<feature type="domain" description="LysM" evidence="17">
    <location>
        <begin position="186"/>
        <end position="230"/>
    </location>
</feature>
<evidence type="ECO:0000256" key="8">
    <source>
        <dbReference type="ARBA" id="ARBA00022840"/>
    </source>
</evidence>
<dbReference type="CDD" id="cd00118">
    <property type="entry name" value="LysM"/>
    <property type="match status" value="1"/>
</dbReference>
<keyword evidence="19" id="KW-1185">Reference proteome</keyword>
<feature type="chain" id="PRO_5041710790" evidence="15">
    <location>
        <begin position="25"/>
        <end position="668"/>
    </location>
</feature>
<keyword evidence="8 13" id="KW-0067">ATP-binding</keyword>
<evidence type="ECO:0000259" key="17">
    <source>
        <dbReference type="PROSITE" id="PS51782"/>
    </source>
</evidence>
<keyword evidence="10 14" id="KW-0472">Membrane</keyword>
<evidence type="ECO:0000256" key="15">
    <source>
        <dbReference type="SAM" id="SignalP"/>
    </source>
</evidence>
<evidence type="ECO:0000256" key="6">
    <source>
        <dbReference type="ARBA" id="ARBA00022741"/>
    </source>
</evidence>
<evidence type="ECO:0000259" key="16">
    <source>
        <dbReference type="PROSITE" id="PS50011"/>
    </source>
</evidence>
<keyword evidence="7" id="KW-0418">Kinase</keyword>
<feature type="binding site" evidence="13">
    <location>
        <position position="378"/>
    </location>
    <ligand>
        <name>ATP</name>
        <dbReference type="ChEBI" id="CHEBI:30616"/>
    </ligand>
</feature>
<protein>
    <submittedName>
        <fullName evidence="18">Uncharacterized protein</fullName>
    </submittedName>
</protein>
<dbReference type="FunFam" id="3.30.200.20:FF:000043">
    <property type="entry name" value="Wall-associated receptor kinase 2"/>
    <property type="match status" value="1"/>
</dbReference>
<feature type="signal peptide" evidence="15">
    <location>
        <begin position="1"/>
        <end position="24"/>
    </location>
</feature>
<evidence type="ECO:0000256" key="3">
    <source>
        <dbReference type="ARBA" id="ARBA00022679"/>
    </source>
</evidence>
<evidence type="ECO:0000256" key="7">
    <source>
        <dbReference type="ARBA" id="ARBA00022777"/>
    </source>
</evidence>
<dbReference type="PROSITE" id="PS00108">
    <property type="entry name" value="PROTEIN_KINASE_ST"/>
    <property type="match status" value="1"/>
</dbReference>
<dbReference type="Gene3D" id="3.30.200.20">
    <property type="entry name" value="Phosphorylase Kinase, domain 1"/>
    <property type="match status" value="1"/>
</dbReference>
<dbReference type="FunFam" id="1.10.510.10:FF:000084">
    <property type="entry name" value="Wall-associated receptor kinase 2"/>
    <property type="match status" value="1"/>
</dbReference>